<evidence type="ECO:0000313" key="3">
    <source>
        <dbReference type="Proteomes" id="UP000000556"/>
    </source>
</evidence>
<feature type="domain" description="AMP-binding enzyme C-terminal" evidence="1">
    <location>
        <begin position="19"/>
        <end position="57"/>
    </location>
</feature>
<reference evidence="2 3" key="1">
    <citation type="journal article" date="2002" name="Environ. Microbiol.">
        <title>Complete genome sequence and comparative analysis of the metabolically versatile Pseudomonas putida KT2440.</title>
        <authorList>
            <person name="Nelson K.E."/>
            <person name="Weinel C."/>
            <person name="Paulsen I.T."/>
            <person name="Dodson R.J."/>
            <person name="Hilbert H."/>
            <person name="Martins dos Santos V.A."/>
            <person name="Fouts D.E."/>
            <person name="Gill S.R."/>
            <person name="Pop M."/>
            <person name="Holmes M."/>
            <person name="Brinkac L."/>
            <person name="Beanan M."/>
            <person name="DeBoy R.T."/>
            <person name="Daugherty S."/>
            <person name="Kolonay J."/>
            <person name="Madupu R."/>
            <person name="Nelson W."/>
            <person name="White O."/>
            <person name="Peterson J."/>
            <person name="Khouri H."/>
            <person name="Hance I."/>
            <person name="Chris Lee P."/>
            <person name="Holtzapple E."/>
            <person name="Scanlan D."/>
            <person name="Tran K."/>
            <person name="Moazzez A."/>
            <person name="Utterback T."/>
            <person name="Rizzo M."/>
            <person name="Lee K."/>
            <person name="Kosack D."/>
            <person name="Moestl D."/>
            <person name="Wedler H."/>
            <person name="Lauber J."/>
            <person name="Stjepandic D."/>
            <person name="Hoheisel J."/>
            <person name="Straetz M."/>
            <person name="Heim S."/>
            <person name="Kiewitz C."/>
            <person name="Eisen J.A."/>
            <person name="Timmis K.N."/>
            <person name="Dusterhoft A."/>
            <person name="Tummler B."/>
            <person name="Fraser C.M."/>
        </authorList>
    </citation>
    <scope>NUCLEOTIDE SEQUENCE [LARGE SCALE GENOMIC DNA]</scope>
    <source>
        <strain evidence="3">ATCC 47054 / DSM 6125 / CFBP 8728 / NCIMB 11950 / KT2440</strain>
    </source>
</reference>
<dbReference type="eggNOG" id="COG0318">
    <property type="taxonomic scope" value="Bacteria"/>
</dbReference>
<dbReference type="Gene3D" id="3.30.300.30">
    <property type="match status" value="1"/>
</dbReference>
<dbReference type="InterPro" id="IPR045851">
    <property type="entry name" value="AMP-bd_C_sf"/>
</dbReference>
<name>Q88II4_PSEPK</name>
<gene>
    <name evidence="2" type="ordered locus">PP_3015</name>
</gene>
<evidence type="ECO:0000313" key="2">
    <source>
        <dbReference type="EMBL" id="AAN68623.1"/>
    </source>
</evidence>
<dbReference type="SUPFAM" id="SSF56801">
    <property type="entry name" value="Acetyl-CoA synthetase-like"/>
    <property type="match status" value="1"/>
</dbReference>
<dbReference type="STRING" id="160488.PP_3015"/>
<sequence>MKTRCRPMRSTPQVSSVALENLISQHPSVASVAVIGIPDPQWGEQPLALVVCHEGVQLDQPALARHP</sequence>
<dbReference type="BioCyc" id="PPUT160488:G1G01-3199-MONOMER"/>
<evidence type="ECO:0000259" key="1">
    <source>
        <dbReference type="Pfam" id="PF13193"/>
    </source>
</evidence>
<dbReference type="HOGENOM" id="CLU_2809189_0_0_6"/>
<reference evidence="2 3" key="2">
    <citation type="journal article" date="2016" name="Environ. Microbiol.">
        <title>The revisited genome of Pseudomonas putida KT2440 enlightens its value as a robust metabolic chassis.</title>
        <authorList>
            <person name="Belda E."/>
            <person name="van Heck R.G."/>
            <person name="Lopez-Sanchez M.J."/>
            <person name="Cruveiller S."/>
            <person name="Barbe V."/>
            <person name="Fraser C."/>
            <person name="Klenk H.P."/>
            <person name="Petersen J."/>
            <person name="Morgat A."/>
            <person name="Nikel P.I."/>
            <person name="Vallenet D."/>
            <person name="Rouy Z."/>
            <person name="Sekowska A."/>
            <person name="Martins Dos Santos V.A."/>
            <person name="de Lorenzo V."/>
            <person name="Danchin A."/>
            <person name="Medigue C."/>
        </authorList>
    </citation>
    <scope>NUCLEOTIDE SEQUENCE [LARGE SCALE GENOMIC DNA]</scope>
    <source>
        <strain evidence="3">ATCC 47054 / DSM 6125 / CFBP 8728 / NCIMB 11950 / KT2440</strain>
    </source>
</reference>
<dbReference type="AlphaFoldDB" id="Q88II4"/>
<dbReference type="InterPro" id="IPR025110">
    <property type="entry name" value="AMP-bd_C"/>
</dbReference>
<organism evidence="2 3">
    <name type="scientific">Pseudomonas putida (strain ATCC 47054 / DSM 6125 / CFBP 8728 / NCIMB 11950 / KT2440)</name>
    <dbReference type="NCBI Taxonomy" id="160488"/>
    <lineage>
        <taxon>Bacteria</taxon>
        <taxon>Pseudomonadati</taxon>
        <taxon>Pseudomonadota</taxon>
        <taxon>Gammaproteobacteria</taxon>
        <taxon>Pseudomonadales</taxon>
        <taxon>Pseudomonadaceae</taxon>
        <taxon>Pseudomonas</taxon>
    </lineage>
</organism>
<dbReference type="KEGG" id="ppu:PP_3015"/>
<dbReference type="EMBL" id="AE015451">
    <property type="protein sequence ID" value="AAN68623.1"/>
    <property type="molecule type" value="Genomic_DNA"/>
</dbReference>
<dbReference type="GO" id="GO:0016874">
    <property type="term" value="F:ligase activity"/>
    <property type="evidence" value="ECO:0007669"/>
    <property type="project" value="UniProtKB-KW"/>
</dbReference>
<accession>Q88II4</accession>
<dbReference type="Proteomes" id="UP000000556">
    <property type="component" value="Chromosome"/>
</dbReference>
<keyword evidence="2" id="KW-0436">Ligase</keyword>
<dbReference type="PaxDb" id="160488-PP_3015"/>
<proteinExistence type="predicted"/>
<keyword evidence="3" id="KW-1185">Reference proteome</keyword>
<protein>
    <submittedName>
        <fullName evidence="2">Medium-chain acyl-CoA ligase domain protein</fullName>
    </submittedName>
</protein>
<dbReference type="OrthoDB" id="9803968at2"/>
<dbReference type="Pfam" id="PF13193">
    <property type="entry name" value="AMP-binding_C"/>
    <property type="match status" value="1"/>
</dbReference>